<keyword evidence="5" id="KW-1185">Reference proteome</keyword>
<protein>
    <submittedName>
        <fullName evidence="4">Aminopeptidase</fullName>
    </submittedName>
</protein>
<dbReference type="PIRSF" id="PIRSF001123">
    <property type="entry name" value="PepA_GA"/>
    <property type="match status" value="1"/>
</dbReference>
<keyword evidence="2" id="KW-0378">Hydrolase</keyword>
<evidence type="ECO:0000256" key="3">
    <source>
        <dbReference type="PIRNR" id="PIRNR001123"/>
    </source>
</evidence>
<dbReference type="Gene3D" id="3.40.630.10">
    <property type="entry name" value="Zn peptidases"/>
    <property type="match status" value="2"/>
</dbReference>
<gene>
    <name evidence="4" type="ORF">ACFPFU_05915</name>
</gene>
<keyword evidence="4" id="KW-0645">Protease</keyword>
<dbReference type="RefSeq" id="WP_377062482.1">
    <property type="nucleotide sequence ID" value="NZ_JBHSJJ010000003.1"/>
</dbReference>
<evidence type="ECO:0000313" key="5">
    <source>
        <dbReference type="Proteomes" id="UP001595818"/>
    </source>
</evidence>
<dbReference type="GO" id="GO:0004177">
    <property type="term" value="F:aminopeptidase activity"/>
    <property type="evidence" value="ECO:0007669"/>
    <property type="project" value="UniProtKB-KW"/>
</dbReference>
<dbReference type="InterPro" id="IPR051464">
    <property type="entry name" value="Peptidase_M42_aminopept"/>
</dbReference>
<evidence type="ECO:0000256" key="2">
    <source>
        <dbReference type="ARBA" id="ARBA00022801"/>
    </source>
</evidence>
<dbReference type="SUPFAM" id="SSF53187">
    <property type="entry name" value="Zn-dependent exopeptidases"/>
    <property type="match status" value="1"/>
</dbReference>
<dbReference type="Proteomes" id="UP001595818">
    <property type="component" value="Unassembled WGS sequence"/>
</dbReference>
<accession>A0ABV9SXS5</accession>
<keyword evidence="4" id="KW-0031">Aminopeptidase</keyword>
<reference evidence="5" key="1">
    <citation type="journal article" date="2019" name="Int. J. Syst. Evol. Microbiol.">
        <title>The Global Catalogue of Microorganisms (GCM) 10K type strain sequencing project: providing services to taxonomists for standard genome sequencing and annotation.</title>
        <authorList>
            <consortium name="The Broad Institute Genomics Platform"/>
            <consortium name="The Broad Institute Genome Sequencing Center for Infectious Disease"/>
            <person name="Wu L."/>
            <person name="Ma J."/>
        </authorList>
    </citation>
    <scope>NUCLEOTIDE SEQUENCE [LARGE SCALE GENOMIC DNA]</scope>
    <source>
        <strain evidence="5">CGMCC 4.7466</strain>
    </source>
</reference>
<keyword evidence="1" id="KW-0479">Metal-binding</keyword>
<comment type="similarity">
    <text evidence="3">Belongs to the peptidase M42 family.</text>
</comment>
<organism evidence="4 5">
    <name type="scientific">Negadavirga shengliensis</name>
    <dbReference type="NCBI Taxonomy" id="1389218"/>
    <lineage>
        <taxon>Bacteria</taxon>
        <taxon>Pseudomonadati</taxon>
        <taxon>Bacteroidota</taxon>
        <taxon>Cytophagia</taxon>
        <taxon>Cytophagales</taxon>
        <taxon>Cyclobacteriaceae</taxon>
        <taxon>Negadavirga</taxon>
    </lineage>
</organism>
<comment type="caution">
    <text evidence="4">The sequence shown here is derived from an EMBL/GenBank/DDBJ whole genome shotgun (WGS) entry which is preliminary data.</text>
</comment>
<dbReference type="PANTHER" id="PTHR32481:SF7">
    <property type="entry name" value="AMINOPEPTIDASE YHFE-RELATED"/>
    <property type="match status" value="1"/>
</dbReference>
<proteinExistence type="inferred from homology"/>
<dbReference type="EMBL" id="JBHSJJ010000003">
    <property type="protein sequence ID" value="MFC4871215.1"/>
    <property type="molecule type" value="Genomic_DNA"/>
</dbReference>
<dbReference type="Pfam" id="PF05343">
    <property type="entry name" value="Peptidase_M42"/>
    <property type="match status" value="1"/>
</dbReference>
<evidence type="ECO:0000256" key="1">
    <source>
        <dbReference type="ARBA" id="ARBA00022723"/>
    </source>
</evidence>
<name>A0ABV9SXS5_9BACT</name>
<sequence length="305" mass="34851">MPMDILLKEILSIQGVSGDEAKICRFLVEYVLQRSSSWKVTPKLYFGEKFHENIVLVFGKPRTVAFAHMDTVGFTVRYENQLVPVGGPELDESAFLIGEDAQGIIRCKAELRDGNIFHDFPRAIQRGTSLSFEQHIYEDDGFIEAAYLDNRIGVYNLLKLCETLEDGIIVFSTYEEHGGGAMPFLIKFIYENWGIRQALISDVTWVTDGVGFNKGVVVSMRDRYIPRKVYLNRILELADKSGIPYQLEVEAHGSSDGREIQLSPYPMDWCFIGAPEENAHSHREKVAYFDLECMIKMYQYLMCNL</sequence>
<dbReference type="InterPro" id="IPR008007">
    <property type="entry name" value="Peptidase_M42"/>
</dbReference>
<dbReference type="PANTHER" id="PTHR32481">
    <property type="entry name" value="AMINOPEPTIDASE"/>
    <property type="match status" value="1"/>
</dbReference>
<evidence type="ECO:0000313" key="4">
    <source>
        <dbReference type="EMBL" id="MFC4871215.1"/>
    </source>
</evidence>